<dbReference type="RefSeq" id="XP_014174617.1">
    <property type="nucleotide sequence ID" value="XM_014319142.1"/>
</dbReference>
<dbReference type="EMBL" id="GL629747">
    <property type="protein sequence ID" value="EFX05135.1"/>
    <property type="molecule type" value="Genomic_DNA"/>
</dbReference>
<sequence>MWNRRYIVLAVVLCTVGIVLLQPRSQGFEYTKGLLSQYGRKRTSQFHLLVPASGPNLQLCRALVSSALLGYPPAVLSGWNGTGELDAAVTHLAKVRNVVRYFDSLPPTADDDLFLIIDGYDVIMQLPPDVLIRRYFAVTAAANVKLAARFGDEPAADDVNYPHQSILFGADKLCWPVDFRRPACYAVPETGLPDDAFGLGDDITNSQPRWLNSGTIIGPVSTMRAMFAATIERIAATYDPEYICRESDQMYMSDVWGEQEYARSVRELRLNAIGDIDEQDLVPVGIDGFIPEGADPERWGPLMLPGQKTEFQIGLDYESSLFQAWAGYEDFLAMLSLNSTDDTAIVDHNVSGVPDFALLEVQLPDDLASLTRLVSSISDVHNAEPKDLISTFFFGTNLVTNHVYCMFHCTGEKGYLEELWVQLWFYPYAKALLKATVSSVKAGMSISDTAIDGRIWKGANTYPCSPADEIDDRKAEDSDTGNDEADANEVVYGAWADLANEWLSWEDLCAEHEDVLFGIENSA</sequence>
<evidence type="ECO:0000256" key="1">
    <source>
        <dbReference type="SAM" id="SignalP"/>
    </source>
</evidence>
<gene>
    <name evidence="2" type="ORF">CMQ_1771</name>
</gene>
<protein>
    <recommendedName>
        <fullName evidence="4">Nucleotide-diphospho-sugar transferase</fullName>
    </recommendedName>
</protein>
<evidence type="ECO:0000313" key="2">
    <source>
        <dbReference type="EMBL" id="EFX05135.1"/>
    </source>
</evidence>
<dbReference type="PANTHER" id="PTHR36587">
    <property type="entry name" value="EXPRESSION SITE-ASSOCIATED GENE 3 (ESAG3)-LIKE PROTEIN"/>
    <property type="match status" value="1"/>
</dbReference>
<accession>F0XAX5</accession>
<dbReference type="CDD" id="cd22997">
    <property type="entry name" value="GT_LH"/>
    <property type="match status" value="1"/>
</dbReference>
<name>F0XAX5_GROCL</name>
<dbReference type="GeneID" id="25974686"/>
<feature type="chain" id="PRO_5003263825" description="Nucleotide-diphospho-sugar transferase" evidence="1">
    <location>
        <begin position="22"/>
        <end position="523"/>
    </location>
</feature>
<dbReference type="OrthoDB" id="422736at2759"/>
<dbReference type="AlphaFoldDB" id="F0XAX5"/>
<evidence type="ECO:0000313" key="3">
    <source>
        <dbReference type="Proteomes" id="UP000007796"/>
    </source>
</evidence>
<evidence type="ECO:0008006" key="4">
    <source>
        <dbReference type="Google" id="ProtNLM"/>
    </source>
</evidence>
<dbReference type="Proteomes" id="UP000007796">
    <property type="component" value="Unassembled WGS sequence"/>
</dbReference>
<dbReference type="HOGENOM" id="CLU_020425_2_0_1"/>
<dbReference type="PANTHER" id="PTHR36587:SF2">
    <property type="entry name" value="EXPRESSION SITE-ASSOCIATED GENE 3 (ESAG3)-LIKE PROTEIN"/>
    <property type="match status" value="1"/>
</dbReference>
<organism evidence="3">
    <name type="scientific">Grosmannia clavigera (strain kw1407 / UAMH 11150)</name>
    <name type="common">Blue stain fungus</name>
    <name type="synonym">Graphiocladiella clavigera</name>
    <dbReference type="NCBI Taxonomy" id="655863"/>
    <lineage>
        <taxon>Eukaryota</taxon>
        <taxon>Fungi</taxon>
        <taxon>Dikarya</taxon>
        <taxon>Ascomycota</taxon>
        <taxon>Pezizomycotina</taxon>
        <taxon>Sordariomycetes</taxon>
        <taxon>Sordariomycetidae</taxon>
        <taxon>Ophiostomatales</taxon>
        <taxon>Ophiostomataceae</taxon>
        <taxon>Leptographium</taxon>
    </lineage>
</organism>
<reference evidence="2 3" key="1">
    <citation type="journal article" date="2011" name="Proc. Natl. Acad. Sci. U.S.A.">
        <title>Genome and transcriptome analyses of the mountain pine beetle-fungal symbiont Grosmannia clavigera, a lodgepole pine pathogen.</title>
        <authorList>
            <person name="DiGuistini S."/>
            <person name="Wang Y."/>
            <person name="Liao N.Y."/>
            <person name="Taylor G."/>
            <person name="Tanguay P."/>
            <person name="Feau N."/>
            <person name="Henrissat B."/>
            <person name="Chan S.K."/>
            <person name="Hesse-Orce U."/>
            <person name="Alamouti S.M."/>
            <person name="Tsui C.K.M."/>
            <person name="Docking R.T."/>
            <person name="Levasseur A."/>
            <person name="Haridas S."/>
            <person name="Robertson G."/>
            <person name="Birol I."/>
            <person name="Holt R.A."/>
            <person name="Marra M.A."/>
            <person name="Hamelin R.C."/>
            <person name="Hirst M."/>
            <person name="Jones S.J.M."/>
            <person name="Bohlmann J."/>
            <person name="Breuil C."/>
        </authorList>
    </citation>
    <scope>NUCLEOTIDE SEQUENCE [LARGE SCALE GENOMIC DNA]</scope>
    <source>
        <strain evidence="3">kw1407 / UAMH 11150</strain>
    </source>
</reference>
<keyword evidence="1" id="KW-0732">Signal</keyword>
<proteinExistence type="predicted"/>
<dbReference type="InParanoid" id="F0XAX5"/>
<dbReference type="eggNOG" id="ENOG502SM1S">
    <property type="taxonomic scope" value="Eukaryota"/>
</dbReference>
<keyword evidence="3" id="KW-1185">Reference proteome</keyword>
<dbReference type="STRING" id="655863.F0XAX5"/>
<feature type="signal peptide" evidence="1">
    <location>
        <begin position="1"/>
        <end position="21"/>
    </location>
</feature>